<name>A0AAX3N5N3_9BACL</name>
<protein>
    <submittedName>
        <fullName evidence="2">DUF2500 domain-containing protein</fullName>
    </submittedName>
</protein>
<reference evidence="2 5" key="1">
    <citation type="submission" date="2023-02" db="EMBL/GenBank/DDBJ databases">
        <title>Pathogen: clinical or host-associated sample.</title>
        <authorList>
            <person name="Hergert J."/>
            <person name="Casey R."/>
            <person name="Wagner J."/>
            <person name="Young E.L."/>
            <person name="Oakeson K.F."/>
        </authorList>
    </citation>
    <scope>NUCLEOTIDE SEQUENCE</scope>
    <source>
        <strain evidence="3 5">2022CK-00829</strain>
        <strain evidence="2">2022CK-00830</strain>
    </source>
</reference>
<dbReference type="Gene3D" id="2.40.50.660">
    <property type="match status" value="1"/>
</dbReference>
<keyword evidence="1" id="KW-0472">Membrane</keyword>
<dbReference type="EMBL" id="CP118108">
    <property type="protein sequence ID" value="WDI04358.1"/>
    <property type="molecule type" value="Genomic_DNA"/>
</dbReference>
<keyword evidence="1" id="KW-1133">Transmembrane helix</keyword>
<dbReference type="Proteomes" id="UP001221519">
    <property type="component" value="Chromosome"/>
</dbReference>
<dbReference type="AlphaFoldDB" id="A0AAX3N5N3"/>
<evidence type="ECO:0000256" key="1">
    <source>
        <dbReference type="SAM" id="Phobius"/>
    </source>
</evidence>
<feature type="transmembrane region" description="Helical" evidence="1">
    <location>
        <begin position="27"/>
        <end position="48"/>
    </location>
</feature>
<keyword evidence="1" id="KW-0812">Transmembrane</keyword>
<organism evidence="2 4">
    <name type="scientific">Paenibacillus urinalis</name>
    <dbReference type="NCBI Taxonomy" id="521520"/>
    <lineage>
        <taxon>Bacteria</taxon>
        <taxon>Bacillati</taxon>
        <taxon>Bacillota</taxon>
        <taxon>Bacilli</taxon>
        <taxon>Bacillales</taxon>
        <taxon>Paenibacillaceae</taxon>
        <taxon>Paenibacillus</taxon>
    </lineage>
</organism>
<dbReference type="RefSeq" id="WP_081872126.1">
    <property type="nucleotide sequence ID" value="NZ_CP118101.1"/>
</dbReference>
<evidence type="ECO:0000313" key="2">
    <source>
        <dbReference type="EMBL" id="WDH84676.1"/>
    </source>
</evidence>
<dbReference type="Pfam" id="PF10694">
    <property type="entry name" value="DUF2500"/>
    <property type="match status" value="1"/>
</dbReference>
<evidence type="ECO:0000313" key="4">
    <source>
        <dbReference type="Proteomes" id="UP001220962"/>
    </source>
</evidence>
<evidence type="ECO:0000313" key="5">
    <source>
        <dbReference type="Proteomes" id="UP001221519"/>
    </source>
</evidence>
<dbReference type="EMBL" id="CP118101">
    <property type="protein sequence ID" value="WDH84676.1"/>
    <property type="molecule type" value="Genomic_DNA"/>
</dbReference>
<evidence type="ECO:0000313" key="3">
    <source>
        <dbReference type="EMBL" id="WDI04358.1"/>
    </source>
</evidence>
<dbReference type="InterPro" id="IPR019635">
    <property type="entry name" value="DUF2500"/>
</dbReference>
<gene>
    <name evidence="2" type="ORF">PUW23_10875</name>
    <name evidence="3" type="ORF">PUW25_10560</name>
</gene>
<proteinExistence type="predicted"/>
<accession>A0AAX3N5N3</accession>
<sequence>MRTLFNEFPDIHGDGFSGGFLGGAPPLFSIFFTVIVLVIGGTILYAIINGIRVWSKNNAAERMTEEARVLARRTYVSGGSGDSSARTSYYITFEHADGQRTELQLRAEDYGLIVEGDRGILSYQGTRFLGFERLRPTSSEQI</sequence>
<keyword evidence="5" id="KW-1185">Reference proteome</keyword>
<dbReference type="Proteomes" id="UP001220962">
    <property type="component" value="Chromosome"/>
</dbReference>